<dbReference type="EMBL" id="VAHF01000005">
    <property type="protein sequence ID" value="TXG61073.1"/>
    <property type="molecule type" value="Genomic_DNA"/>
</dbReference>
<evidence type="ECO:0000313" key="7">
    <source>
        <dbReference type="EMBL" id="TXG61073.1"/>
    </source>
</evidence>
<dbReference type="OrthoDB" id="1939383at2759"/>
<evidence type="ECO:0000256" key="1">
    <source>
        <dbReference type="ARBA" id="ARBA00022723"/>
    </source>
</evidence>
<proteinExistence type="predicted"/>
<dbReference type="PANTHER" id="PTHR31973">
    <property type="entry name" value="POLYPROTEIN, PUTATIVE-RELATED"/>
    <property type="match status" value="1"/>
</dbReference>
<dbReference type="AlphaFoldDB" id="A0A5C7HVE2"/>
<name>A0A5C7HVE2_9ROSI</name>
<evidence type="ECO:0000256" key="4">
    <source>
        <dbReference type="PROSITE-ProRule" id="PRU00325"/>
    </source>
</evidence>
<keyword evidence="1" id="KW-0479">Metal-binding</keyword>
<dbReference type="GO" id="GO:0008270">
    <property type="term" value="F:zinc ion binding"/>
    <property type="evidence" value="ECO:0007669"/>
    <property type="project" value="UniProtKB-KW"/>
</dbReference>
<keyword evidence="8" id="KW-1185">Reference proteome</keyword>
<evidence type="ECO:0000256" key="5">
    <source>
        <dbReference type="SAM" id="MobiDB-lite"/>
    </source>
</evidence>
<evidence type="ECO:0000256" key="3">
    <source>
        <dbReference type="ARBA" id="ARBA00022833"/>
    </source>
</evidence>
<dbReference type="Pfam" id="PF04434">
    <property type="entry name" value="SWIM"/>
    <property type="match status" value="1"/>
</dbReference>
<accession>A0A5C7HVE2</accession>
<gene>
    <name evidence="7" type="ORF">EZV62_012436</name>
</gene>
<keyword evidence="3" id="KW-0862">Zinc</keyword>
<evidence type="ECO:0000313" key="8">
    <source>
        <dbReference type="Proteomes" id="UP000323000"/>
    </source>
</evidence>
<dbReference type="SMART" id="SM00575">
    <property type="entry name" value="ZnF_PMZ"/>
    <property type="match status" value="1"/>
</dbReference>
<sequence>MLMHILRLVEQMYDEKYNPYENSGLYSEETEYGVHFKDSTDLNFSDDNDDGAANNSSNDSDDDCLSDAVSFIWDNNLMANGSTEVEKGENRPATTKRGIPFRPDAVGRVNLVVRQLFHNLHHFRQVIRDFTVQEGFQLRRIKNERDMYMAESNKSNKREFLEEIEKLKLVNIDAYNYVMGIPLKSWCVHEFDTHVKSEHTTNNISENFNSWVGELRSLPALHMLESIRRKLMKKANKRIEVAKKKKKKKREGNIPHAVCKKLAKMQDESRFETVLCASETKFEVKDELIYYNVDLEKYTCNCGLWQVSGIPCKYAMAVITTKRLNIHDFVHIYLTKEYYLKTYSHVINPIPNEALWPEIEHIEVLPPMKKKMPGRLKKTRKMSKDEPAKHKRSSGVRCREFGHNVKTCSSIHKIVNVLISV</sequence>
<dbReference type="Proteomes" id="UP000323000">
    <property type="component" value="Chromosome 5"/>
</dbReference>
<evidence type="ECO:0000259" key="6">
    <source>
        <dbReference type="PROSITE" id="PS50966"/>
    </source>
</evidence>
<reference evidence="8" key="1">
    <citation type="journal article" date="2019" name="Gigascience">
        <title>De novo genome assembly of the endangered Acer yangbiense, a plant species with extremely small populations endemic to Yunnan Province, China.</title>
        <authorList>
            <person name="Yang J."/>
            <person name="Wariss H.M."/>
            <person name="Tao L."/>
            <person name="Zhang R."/>
            <person name="Yun Q."/>
            <person name="Hollingsworth P."/>
            <person name="Dao Z."/>
            <person name="Luo G."/>
            <person name="Guo H."/>
            <person name="Ma Y."/>
            <person name="Sun W."/>
        </authorList>
    </citation>
    <scope>NUCLEOTIDE SEQUENCE [LARGE SCALE GENOMIC DNA]</scope>
    <source>
        <strain evidence="8">cv. Malutang</strain>
    </source>
</reference>
<evidence type="ECO:0000256" key="2">
    <source>
        <dbReference type="ARBA" id="ARBA00022771"/>
    </source>
</evidence>
<dbReference type="PANTHER" id="PTHR31973:SF187">
    <property type="entry name" value="MUTATOR TRANSPOSASE MUDRA PROTEIN"/>
    <property type="match status" value="1"/>
</dbReference>
<keyword evidence="2 4" id="KW-0863">Zinc-finger</keyword>
<dbReference type="InterPro" id="IPR007527">
    <property type="entry name" value="Znf_SWIM"/>
</dbReference>
<comment type="caution">
    <text evidence="7">The sequence shown here is derived from an EMBL/GenBank/DDBJ whole genome shotgun (WGS) entry which is preliminary data.</text>
</comment>
<organism evidence="7 8">
    <name type="scientific">Acer yangbiense</name>
    <dbReference type="NCBI Taxonomy" id="1000413"/>
    <lineage>
        <taxon>Eukaryota</taxon>
        <taxon>Viridiplantae</taxon>
        <taxon>Streptophyta</taxon>
        <taxon>Embryophyta</taxon>
        <taxon>Tracheophyta</taxon>
        <taxon>Spermatophyta</taxon>
        <taxon>Magnoliopsida</taxon>
        <taxon>eudicotyledons</taxon>
        <taxon>Gunneridae</taxon>
        <taxon>Pentapetalae</taxon>
        <taxon>rosids</taxon>
        <taxon>malvids</taxon>
        <taxon>Sapindales</taxon>
        <taxon>Sapindaceae</taxon>
        <taxon>Hippocastanoideae</taxon>
        <taxon>Acereae</taxon>
        <taxon>Acer</taxon>
    </lineage>
</organism>
<dbReference type="InterPro" id="IPR006564">
    <property type="entry name" value="Znf_PMZ"/>
</dbReference>
<feature type="region of interest" description="Disordered" evidence="5">
    <location>
        <begin position="43"/>
        <end position="62"/>
    </location>
</feature>
<dbReference type="PROSITE" id="PS50966">
    <property type="entry name" value="ZF_SWIM"/>
    <property type="match status" value="1"/>
</dbReference>
<feature type="domain" description="SWIM-type" evidence="6">
    <location>
        <begin position="291"/>
        <end position="323"/>
    </location>
</feature>
<protein>
    <recommendedName>
        <fullName evidence="6">SWIM-type domain-containing protein</fullName>
    </recommendedName>
</protein>